<dbReference type="InterPro" id="IPR013249">
    <property type="entry name" value="RNA_pol_sigma70_r4_t2"/>
</dbReference>
<dbReference type="InterPro" id="IPR036388">
    <property type="entry name" value="WH-like_DNA-bd_sf"/>
</dbReference>
<dbReference type="InterPro" id="IPR007627">
    <property type="entry name" value="RNA_pol_sigma70_r2"/>
</dbReference>
<gene>
    <name evidence="7" type="ORF">PDUR_23220</name>
</gene>
<feature type="domain" description="RNA polymerase sigma factor 70 region 4 type 2" evidence="6">
    <location>
        <begin position="118"/>
        <end position="168"/>
    </location>
</feature>
<keyword evidence="2" id="KW-0805">Transcription regulation</keyword>
<evidence type="ECO:0000256" key="1">
    <source>
        <dbReference type="ARBA" id="ARBA00010641"/>
    </source>
</evidence>
<keyword evidence="4" id="KW-0804">Transcription</keyword>
<dbReference type="Gene3D" id="1.10.10.10">
    <property type="entry name" value="Winged helix-like DNA-binding domain superfamily/Winged helix DNA-binding domain"/>
    <property type="match status" value="1"/>
</dbReference>
<evidence type="ECO:0000313" key="7">
    <source>
        <dbReference type="EMBL" id="AIQ14476.1"/>
    </source>
</evidence>
<dbReference type="Gene3D" id="1.10.1740.10">
    <property type="match status" value="1"/>
</dbReference>
<dbReference type="eggNOG" id="COG1595">
    <property type="taxonomic scope" value="Bacteria"/>
</dbReference>
<dbReference type="Proteomes" id="UP000029409">
    <property type="component" value="Chromosome"/>
</dbReference>
<dbReference type="GO" id="GO:0006352">
    <property type="term" value="P:DNA-templated transcription initiation"/>
    <property type="evidence" value="ECO:0007669"/>
    <property type="project" value="InterPro"/>
</dbReference>
<dbReference type="Pfam" id="PF08281">
    <property type="entry name" value="Sigma70_r4_2"/>
    <property type="match status" value="1"/>
</dbReference>
<dbReference type="Pfam" id="PF04542">
    <property type="entry name" value="Sigma70_r2"/>
    <property type="match status" value="1"/>
</dbReference>
<accession>A0A089HR59</accession>
<dbReference type="GO" id="GO:0016987">
    <property type="term" value="F:sigma factor activity"/>
    <property type="evidence" value="ECO:0007669"/>
    <property type="project" value="UniProtKB-KW"/>
</dbReference>
<keyword evidence="8" id="KW-1185">Reference proteome</keyword>
<dbReference type="NCBIfam" id="TIGR02937">
    <property type="entry name" value="sigma70-ECF"/>
    <property type="match status" value="1"/>
</dbReference>
<evidence type="ECO:0000313" key="8">
    <source>
        <dbReference type="Proteomes" id="UP000029409"/>
    </source>
</evidence>
<evidence type="ECO:0000259" key="6">
    <source>
        <dbReference type="Pfam" id="PF08281"/>
    </source>
</evidence>
<name>A0A089HR59_PAEDU</name>
<dbReference type="InterPro" id="IPR014284">
    <property type="entry name" value="RNA_pol_sigma-70_dom"/>
</dbReference>
<sequence length="178" mass="20916">MSDEESQIIRKAQRGDRQALAQLLQNHYSFMYKYLLKLTMDPALAEDVTQDTIVRCMEKIALYNGSSSFSSWMITIATRLYIDRMRRRSREEEWIRREQGIRSIRWRFEAQGEEWSDVLDALSRVPLPQRVALLLKHYYGYSYGEIGRILGIPEGTAKSRAAYGLRQLREELKEDDEG</sequence>
<evidence type="ECO:0000256" key="3">
    <source>
        <dbReference type="ARBA" id="ARBA00023082"/>
    </source>
</evidence>
<dbReference type="SUPFAM" id="SSF88659">
    <property type="entry name" value="Sigma3 and sigma4 domains of RNA polymerase sigma factors"/>
    <property type="match status" value="1"/>
</dbReference>
<dbReference type="EMBL" id="CP009288">
    <property type="protein sequence ID" value="AIQ14476.1"/>
    <property type="molecule type" value="Genomic_DNA"/>
</dbReference>
<dbReference type="NCBIfam" id="NF007216">
    <property type="entry name" value="PRK09638.1"/>
    <property type="match status" value="1"/>
</dbReference>
<dbReference type="PANTHER" id="PTHR43133:SF60">
    <property type="entry name" value="RNA POLYMERASE SIGMA FACTOR SIGV"/>
    <property type="match status" value="1"/>
</dbReference>
<dbReference type="InterPro" id="IPR039425">
    <property type="entry name" value="RNA_pol_sigma-70-like"/>
</dbReference>
<evidence type="ECO:0000256" key="2">
    <source>
        <dbReference type="ARBA" id="ARBA00023015"/>
    </source>
</evidence>
<dbReference type="PANTHER" id="PTHR43133">
    <property type="entry name" value="RNA POLYMERASE ECF-TYPE SIGMA FACTO"/>
    <property type="match status" value="1"/>
</dbReference>
<dbReference type="InterPro" id="IPR013325">
    <property type="entry name" value="RNA_pol_sigma_r2"/>
</dbReference>
<dbReference type="RefSeq" id="WP_042208238.1">
    <property type="nucleotide sequence ID" value="NZ_CP009288.1"/>
</dbReference>
<reference evidence="7 8" key="1">
    <citation type="submission" date="2014-08" db="EMBL/GenBank/DDBJ databases">
        <title>Comparative genomics of the Paenibacillus odorifer group.</title>
        <authorList>
            <person name="den Bakker H.C."/>
            <person name="Tsai Y.-C."/>
            <person name="Martin N."/>
            <person name="Korlach J."/>
            <person name="Wiedmann M."/>
        </authorList>
    </citation>
    <scope>NUCLEOTIDE SEQUENCE [LARGE SCALE GENOMIC DNA]</scope>
    <source>
        <strain evidence="7 8">DSM 1735</strain>
    </source>
</reference>
<protein>
    <submittedName>
        <fullName evidence="7">RNA polymerase sigma factor SigY</fullName>
    </submittedName>
</protein>
<comment type="similarity">
    <text evidence="1">Belongs to the sigma-70 factor family. ECF subfamily.</text>
</comment>
<dbReference type="GO" id="GO:0003677">
    <property type="term" value="F:DNA binding"/>
    <property type="evidence" value="ECO:0007669"/>
    <property type="project" value="InterPro"/>
</dbReference>
<dbReference type="SUPFAM" id="SSF88946">
    <property type="entry name" value="Sigma2 domain of RNA polymerase sigma factors"/>
    <property type="match status" value="1"/>
</dbReference>
<dbReference type="KEGG" id="pdu:PDUR_23220"/>
<keyword evidence="3" id="KW-0731">Sigma factor</keyword>
<dbReference type="OrthoDB" id="3472490at2"/>
<dbReference type="AlphaFoldDB" id="A0A089HR59"/>
<evidence type="ECO:0000259" key="5">
    <source>
        <dbReference type="Pfam" id="PF04542"/>
    </source>
</evidence>
<dbReference type="CDD" id="cd06171">
    <property type="entry name" value="Sigma70_r4"/>
    <property type="match status" value="1"/>
</dbReference>
<feature type="domain" description="RNA polymerase sigma-70 region 2" evidence="5">
    <location>
        <begin position="24"/>
        <end position="90"/>
    </location>
</feature>
<organism evidence="7 8">
    <name type="scientific">Paenibacillus durus</name>
    <name type="common">Paenibacillus azotofixans</name>
    <dbReference type="NCBI Taxonomy" id="44251"/>
    <lineage>
        <taxon>Bacteria</taxon>
        <taxon>Bacillati</taxon>
        <taxon>Bacillota</taxon>
        <taxon>Bacilli</taxon>
        <taxon>Bacillales</taxon>
        <taxon>Paenibacillaceae</taxon>
        <taxon>Paenibacillus</taxon>
    </lineage>
</organism>
<proteinExistence type="inferred from homology"/>
<dbReference type="STRING" id="44251.PDUR_23220"/>
<dbReference type="InterPro" id="IPR013324">
    <property type="entry name" value="RNA_pol_sigma_r3/r4-like"/>
</dbReference>
<evidence type="ECO:0000256" key="4">
    <source>
        <dbReference type="ARBA" id="ARBA00023163"/>
    </source>
</evidence>